<sequence>MTAFAMNRNYFPGKAIGNDGYIGAIIDKHAWADKTKSPRIIFTGGSSVCFGIDSKMVEQHTGMPVVNMGLNGSLGLEFILNQAKYIARPSDVVILSVEYYLSKEGSYKFKKEAERLYPPAGTFFEHSIKNRLNDFFIEDLQHNFHITFMHLMGRKTREFPKNVVYSRSSFNENGDVVRNFDPHPSHEFVNKFVLDYQVNPDIPLLNDFKEFADKKGIKVYFVYPPLDAAVYKPKEKVISKIAQEYAEEMKIKTLNTPQDALLPDSLFYDNEYHLIPAGRKARTEHVLQLMKAHNIVPIK</sequence>
<accession>A0A3E2NUY9</accession>
<organism evidence="1 2">
    <name type="scientific">Mucilaginibacter terrenus</name>
    <dbReference type="NCBI Taxonomy" id="2482727"/>
    <lineage>
        <taxon>Bacteria</taxon>
        <taxon>Pseudomonadati</taxon>
        <taxon>Bacteroidota</taxon>
        <taxon>Sphingobacteriia</taxon>
        <taxon>Sphingobacteriales</taxon>
        <taxon>Sphingobacteriaceae</taxon>
        <taxon>Mucilaginibacter</taxon>
    </lineage>
</organism>
<evidence type="ECO:0000313" key="2">
    <source>
        <dbReference type="Proteomes" id="UP000260823"/>
    </source>
</evidence>
<protein>
    <recommendedName>
        <fullName evidence="3">SGNH/GDSL hydrolase family protein</fullName>
    </recommendedName>
</protein>
<comment type="caution">
    <text evidence="1">The sequence shown here is derived from an EMBL/GenBank/DDBJ whole genome shotgun (WGS) entry which is preliminary data.</text>
</comment>
<reference evidence="1 2" key="1">
    <citation type="submission" date="2018-08" db="EMBL/GenBank/DDBJ databases">
        <title>Mucilaginibacter terrae sp. nov., isolated from manganese diggings.</title>
        <authorList>
            <person name="Huang Y."/>
            <person name="Zhou Z."/>
        </authorList>
    </citation>
    <scope>NUCLEOTIDE SEQUENCE [LARGE SCALE GENOMIC DNA]</scope>
    <source>
        <strain evidence="1 2">ZH6</strain>
    </source>
</reference>
<name>A0A3E2NUY9_9SPHI</name>
<proteinExistence type="predicted"/>
<gene>
    <name evidence="1" type="ORF">DYU05_04290</name>
</gene>
<dbReference type="AlphaFoldDB" id="A0A3E2NUY9"/>
<dbReference type="EMBL" id="QWDE01000001">
    <property type="protein sequence ID" value="RFZ84833.1"/>
    <property type="molecule type" value="Genomic_DNA"/>
</dbReference>
<dbReference type="Proteomes" id="UP000260823">
    <property type="component" value="Unassembled WGS sequence"/>
</dbReference>
<evidence type="ECO:0008006" key="3">
    <source>
        <dbReference type="Google" id="ProtNLM"/>
    </source>
</evidence>
<keyword evidence="2" id="KW-1185">Reference proteome</keyword>
<evidence type="ECO:0000313" key="1">
    <source>
        <dbReference type="EMBL" id="RFZ84833.1"/>
    </source>
</evidence>